<evidence type="ECO:0000313" key="3">
    <source>
        <dbReference type="Proteomes" id="UP000663834"/>
    </source>
</evidence>
<comment type="caution">
    <text evidence="2">The sequence shown here is derived from an EMBL/GenBank/DDBJ whole genome shotgun (WGS) entry which is preliminary data.</text>
</comment>
<dbReference type="Pfam" id="PF00501">
    <property type="entry name" value="AMP-binding"/>
    <property type="match status" value="1"/>
</dbReference>
<dbReference type="InterPro" id="IPR000873">
    <property type="entry name" value="AMP-dep_synth/lig_dom"/>
</dbReference>
<dbReference type="Gene3D" id="3.30.300.30">
    <property type="match status" value="1"/>
</dbReference>
<protein>
    <recommendedName>
        <fullName evidence="1">AMP-dependent synthetase/ligase domain-containing protein</fullName>
    </recommendedName>
</protein>
<name>A0A814XJ66_9BILA</name>
<evidence type="ECO:0000313" key="2">
    <source>
        <dbReference type="EMBL" id="CAF1214766.1"/>
    </source>
</evidence>
<accession>A0A814XJ66</accession>
<dbReference type="AlphaFoldDB" id="A0A814XJ66"/>
<dbReference type="SUPFAM" id="SSF56801">
    <property type="entry name" value="Acetyl-CoA synthetase-like"/>
    <property type="match status" value="1"/>
</dbReference>
<proteinExistence type="predicted"/>
<feature type="domain" description="AMP-dependent synthetase/ligase" evidence="1">
    <location>
        <begin position="16"/>
        <end position="203"/>
    </location>
</feature>
<dbReference type="OrthoDB" id="408177at2759"/>
<dbReference type="EMBL" id="CAJNOW010000034">
    <property type="protein sequence ID" value="CAF1214766.1"/>
    <property type="molecule type" value="Genomic_DNA"/>
</dbReference>
<dbReference type="PANTHER" id="PTHR43767">
    <property type="entry name" value="LONG-CHAIN-FATTY-ACID--COA LIGASE"/>
    <property type="match status" value="1"/>
</dbReference>
<dbReference type="Gene3D" id="3.40.50.12780">
    <property type="entry name" value="N-terminal domain of ligase-like"/>
    <property type="match status" value="1"/>
</dbReference>
<dbReference type="InterPro" id="IPR050237">
    <property type="entry name" value="ATP-dep_AMP-bd_enzyme"/>
</dbReference>
<dbReference type="InterPro" id="IPR045851">
    <property type="entry name" value="AMP-bd_C_sf"/>
</dbReference>
<organism evidence="2 3">
    <name type="scientific">Rotaria magnacalcarata</name>
    <dbReference type="NCBI Taxonomy" id="392030"/>
    <lineage>
        <taxon>Eukaryota</taxon>
        <taxon>Metazoa</taxon>
        <taxon>Spiralia</taxon>
        <taxon>Gnathifera</taxon>
        <taxon>Rotifera</taxon>
        <taxon>Eurotatoria</taxon>
        <taxon>Bdelloidea</taxon>
        <taxon>Philodinida</taxon>
        <taxon>Philodinidae</taxon>
        <taxon>Rotaria</taxon>
    </lineage>
</organism>
<dbReference type="Proteomes" id="UP000663834">
    <property type="component" value="Unassembled WGS sequence"/>
</dbReference>
<dbReference type="PANTHER" id="PTHR43767:SF10">
    <property type="entry name" value="SURFACTIN SYNTHASE SUBUNIT 1"/>
    <property type="match status" value="1"/>
</dbReference>
<dbReference type="InterPro" id="IPR042099">
    <property type="entry name" value="ANL_N_sf"/>
</dbReference>
<reference evidence="2" key="1">
    <citation type="submission" date="2021-02" db="EMBL/GenBank/DDBJ databases">
        <authorList>
            <person name="Nowell W R."/>
        </authorList>
    </citation>
    <scope>NUCLEOTIDE SEQUENCE</scope>
</reference>
<evidence type="ECO:0000259" key="1">
    <source>
        <dbReference type="Pfam" id="PF00501"/>
    </source>
</evidence>
<sequence length="457" mass="51930">MHHVRALVEGGIFITSDNILQLASIKWALHHFEVINAITTGASLILLRPGGQLDINYLCKTMTDKQVSTLIASATMRRLLTDYITINEEKVTSMKYLRIFAMGGARVLGRQLVALASLLEKNSYKARILNHYGLAECCGLTAYNVDRNMLLSNNKTILDNNVALGQALPGRQLVLIDDKGQVITNENVTGVIYVNDSGVFKGYRGQPDITAKAKVTLLNVGPGLFMRTGDLAYYNDVGDLVYVGRDDFRVKIFGQLVAPEEIEQTVIRASKHVEACIVRIESDCYDDRNHDYSEYWSCHILAPTISSAYHAHFIRHLETYCRQNLSSSMLPAAWKIYDEFPYLSVGKIDRCGFPKLERTGTVILSVDKSIEFESANYERIIHNCSQAYYLYEYHLGENIFRDYYTDIMTDLSNLNIEGVHEMNVPLDFHLLYLVEYVHYIKNITIQIYVQIYINLVN</sequence>
<gene>
    <name evidence="2" type="ORF">KQP761_LOCUS509</name>
</gene>